<feature type="non-terminal residue" evidence="2">
    <location>
        <position position="1"/>
    </location>
</feature>
<feature type="compositionally biased region" description="Basic and acidic residues" evidence="1">
    <location>
        <begin position="175"/>
        <end position="185"/>
    </location>
</feature>
<protein>
    <submittedName>
        <fullName evidence="2">Uncharacterized protein</fullName>
    </submittedName>
</protein>
<sequence>KEGEFCKTCVKQVEKNENNKPTYGVIQDRMAIEPMDFRDPKGKAVICYGNVMAKLKIEKETAIAEAAKFGLVIPEEQFEERKTSRGRPKKDATASDTESDTAEKKRGRPNKKSKEVVAGVVCSDLIATLMATHDVTGVSTDGSESDGSVKSDISVSSVKSTDSTSSKKVKAAKTPKPELTDEEKAVKKAATAAKRAATKAANLAAMTDEEKAAKKEAASAKRAATVAAKKKAAEEDKPAAIIGVTVPADPVVAAVVTEPVAQIIEAVAGPPLDPPLFQAELVEEAVSDSDSDDDMETYEFVHNGVTYLRGVDEGEIAGSVLYDITTEEPVGVWNKALQQVDLLSTVFEDKE</sequence>
<proteinExistence type="predicted"/>
<feature type="region of interest" description="Disordered" evidence="1">
    <location>
        <begin position="138"/>
        <end position="185"/>
    </location>
</feature>
<accession>X1RZS2</accession>
<dbReference type="EMBL" id="BARW01007272">
    <property type="protein sequence ID" value="GAI86282.1"/>
    <property type="molecule type" value="Genomic_DNA"/>
</dbReference>
<evidence type="ECO:0000313" key="2">
    <source>
        <dbReference type="EMBL" id="GAI86282.1"/>
    </source>
</evidence>
<gene>
    <name evidence="2" type="ORF">S12H4_15173</name>
</gene>
<feature type="compositionally biased region" description="Low complexity" evidence="1">
    <location>
        <begin position="145"/>
        <end position="166"/>
    </location>
</feature>
<evidence type="ECO:0000256" key="1">
    <source>
        <dbReference type="SAM" id="MobiDB-lite"/>
    </source>
</evidence>
<dbReference type="AlphaFoldDB" id="X1RZS2"/>
<comment type="caution">
    <text evidence="2">The sequence shown here is derived from an EMBL/GenBank/DDBJ whole genome shotgun (WGS) entry which is preliminary data.</text>
</comment>
<feature type="region of interest" description="Disordered" evidence="1">
    <location>
        <begin position="78"/>
        <end position="115"/>
    </location>
</feature>
<organism evidence="2">
    <name type="scientific">marine sediment metagenome</name>
    <dbReference type="NCBI Taxonomy" id="412755"/>
    <lineage>
        <taxon>unclassified sequences</taxon>
        <taxon>metagenomes</taxon>
        <taxon>ecological metagenomes</taxon>
    </lineage>
</organism>
<feature type="compositionally biased region" description="Basic and acidic residues" evidence="1">
    <location>
        <begin position="79"/>
        <end position="93"/>
    </location>
</feature>
<reference evidence="2" key="1">
    <citation type="journal article" date="2014" name="Front. Microbiol.">
        <title>High frequency of phylogenetically diverse reductive dehalogenase-homologous genes in deep subseafloor sedimentary metagenomes.</title>
        <authorList>
            <person name="Kawai M."/>
            <person name="Futagami T."/>
            <person name="Toyoda A."/>
            <person name="Takaki Y."/>
            <person name="Nishi S."/>
            <person name="Hori S."/>
            <person name="Arai W."/>
            <person name="Tsubouchi T."/>
            <person name="Morono Y."/>
            <person name="Uchiyama I."/>
            <person name="Ito T."/>
            <person name="Fujiyama A."/>
            <person name="Inagaki F."/>
            <person name="Takami H."/>
        </authorList>
    </citation>
    <scope>NUCLEOTIDE SEQUENCE</scope>
    <source>
        <strain evidence="2">Expedition CK06-06</strain>
    </source>
</reference>
<name>X1RZS2_9ZZZZ</name>